<evidence type="ECO:0000313" key="3">
    <source>
        <dbReference type="Proteomes" id="UP000886653"/>
    </source>
</evidence>
<dbReference type="Proteomes" id="UP000886653">
    <property type="component" value="Unassembled WGS sequence"/>
</dbReference>
<reference evidence="2" key="1">
    <citation type="submission" date="2013-11" db="EMBL/GenBank/DDBJ databases">
        <title>Genome sequence of the fusiform rust pathogen reveals effectors for host alternation and coevolution with pine.</title>
        <authorList>
            <consortium name="DOE Joint Genome Institute"/>
            <person name="Smith K."/>
            <person name="Pendleton A."/>
            <person name="Kubisiak T."/>
            <person name="Anderson C."/>
            <person name="Salamov A."/>
            <person name="Aerts A."/>
            <person name="Riley R."/>
            <person name="Clum A."/>
            <person name="Lindquist E."/>
            <person name="Ence D."/>
            <person name="Campbell M."/>
            <person name="Kronenberg Z."/>
            <person name="Feau N."/>
            <person name="Dhillon B."/>
            <person name="Hamelin R."/>
            <person name="Burleigh J."/>
            <person name="Smith J."/>
            <person name="Yandell M."/>
            <person name="Nelson C."/>
            <person name="Grigoriev I."/>
            <person name="Davis J."/>
        </authorList>
    </citation>
    <scope>NUCLEOTIDE SEQUENCE</scope>
    <source>
        <strain evidence="2">G11</strain>
    </source>
</reference>
<evidence type="ECO:0000256" key="1">
    <source>
        <dbReference type="SAM" id="MobiDB-lite"/>
    </source>
</evidence>
<accession>A0A9P6NRF2</accession>
<gene>
    <name evidence="2" type="ORF">CROQUDRAFT_626766</name>
</gene>
<proteinExistence type="predicted"/>
<feature type="region of interest" description="Disordered" evidence="1">
    <location>
        <begin position="32"/>
        <end position="61"/>
    </location>
</feature>
<evidence type="ECO:0000313" key="2">
    <source>
        <dbReference type="EMBL" id="KAG0150838.1"/>
    </source>
</evidence>
<protein>
    <submittedName>
        <fullName evidence="2">Uncharacterized protein</fullName>
    </submittedName>
</protein>
<keyword evidence="3" id="KW-1185">Reference proteome</keyword>
<comment type="caution">
    <text evidence="2">The sequence shown here is derived from an EMBL/GenBank/DDBJ whole genome shotgun (WGS) entry which is preliminary data.</text>
</comment>
<dbReference type="EMBL" id="MU167216">
    <property type="protein sequence ID" value="KAG0150838.1"/>
    <property type="molecule type" value="Genomic_DNA"/>
</dbReference>
<dbReference type="AlphaFoldDB" id="A0A9P6NRF2"/>
<organism evidence="2 3">
    <name type="scientific">Cronartium quercuum f. sp. fusiforme G11</name>
    <dbReference type="NCBI Taxonomy" id="708437"/>
    <lineage>
        <taxon>Eukaryota</taxon>
        <taxon>Fungi</taxon>
        <taxon>Dikarya</taxon>
        <taxon>Basidiomycota</taxon>
        <taxon>Pucciniomycotina</taxon>
        <taxon>Pucciniomycetes</taxon>
        <taxon>Pucciniales</taxon>
        <taxon>Coleosporiaceae</taxon>
        <taxon>Cronartium</taxon>
    </lineage>
</organism>
<name>A0A9P6NRF2_9BASI</name>
<sequence length="130" mass="14397">MKRESAQTWPYGCRKLLARFSLGIQYRPKVGFETGASPTRVDRNGSLVDEMGGPRWGRELPDRASKVESGIGHREPNGEGLQLGAHDLHISSSREPTVRVRRANKPGELGRELGRSMLAVISKGRPPARR</sequence>